<accession>A0A2L2XBM8</accession>
<evidence type="ECO:0000256" key="6">
    <source>
        <dbReference type="PIRSR" id="PIRSR000105-2"/>
    </source>
</evidence>
<comment type="caution">
    <text evidence="10">The sequence shown here is derived from an EMBL/GenBank/DDBJ whole genome shotgun (WGS) entry which is preliminary data.</text>
</comment>
<dbReference type="InterPro" id="IPR013328">
    <property type="entry name" value="6PGD_dom2"/>
</dbReference>
<evidence type="ECO:0000256" key="1">
    <source>
        <dbReference type="ARBA" id="ARBA00005086"/>
    </source>
</evidence>
<dbReference type="Pfam" id="PF00725">
    <property type="entry name" value="3HCDH"/>
    <property type="match status" value="1"/>
</dbReference>
<name>A0A2L2XBM8_9FIRM</name>
<protein>
    <recommendedName>
        <fullName evidence="4">3-hydroxybutyryl-CoA dehydrogenase</fullName>
    </recommendedName>
</protein>
<proteinExistence type="inferred from homology"/>
<sequence length="281" mass="30214">MEIKNVAVIGAGAMGLGIAQVSAQAGYQVSLNDISENGLEKALKAITKSLDKSVEKGRLAAESRDVILGRIKTTTDLAEAVRDADLVIEAVFENLALKQDVFKRIDQTAPQQAIFGSNTSTLPIAAIAAGTGRLDRFVGIHFMNPVPLMKGVELIRGRHTSDETLRISLDFVKSLGKETAIAVDYAGFIVSRVLDAMLNEAVKCVMDGNDPEEIDKAMKLCCNFPIGPLALIDLVGADIVLNGLETMRGDFGDKYTPAPLLQQMVRGGDLGRKTGRGFYKY</sequence>
<dbReference type="Pfam" id="PF02737">
    <property type="entry name" value="3HCDH_N"/>
    <property type="match status" value="1"/>
</dbReference>
<dbReference type="GO" id="GO:0070403">
    <property type="term" value="F:NAD+ binding"/>
    <property type="evidence" value="ECO:0007669"/>
    <property type="project" value="InterPro"/>
</dbReference>
<dbReference type="SUPFAM" id="SSF51735">
    <property type="entry name" value="NAD(P)-binding Rossmann-fold domains"/>
    <property type="match status" value="1"/>
</dbReference>
<dbReference type="PIRSF" id="PIRSF000105">
    <property type="entry name" value="HCDH"/>
    <property type="match status" value="1"/>
</dbReference>
<dbReference type="PANTHER" id="PTHR48075">
    <property type="entry name" value="3-HYDROXYACYL-COA DEHYDROGENASE FAMILY PROTEIN"/>
    <property type="match status" value="1"/>
</dbReference>
<feature type="domain" description="3-hydroxyacyl-CoA dehydrogenase C-terminal" evidence="8">
    <location>
        <begin position="187"/>
        <end position="281"/>
    </location>
</feature>
<feature type="binding site" evidence="6">
    <location>
        <position position="98"/>
    </location>
    <ligand>
        <name>NAD(+)</name>
        <dbReference type="ChEBI" id="CHEBI:57540"/>
    </ligand>
</feature>
<reference evidence="11" key="1">
    <citation type="submission" date="2018-02" db="EMBL/GenBank/DDBJ databases">
        <title>Genome sequence of Desulfocucumis palustris strain NAW-5.</title>
        <authorList>
            <person name="Watanabe M."/>
            <person name="Kojima H."/>
            <person name="Fukui M."/>
        </authorList>
    </citation>
    <scope>NUCLEOTIDE SEQUENCE [LARGE SCALE GENOMIC DNA]</scope>
    <source>
        <strain evidence="11">NAW-5</strain>
    </source>
</reference>
<dbReference type="GO" id="GO:0008691">
    <property type="term" value="F:3-hydroxybutyryl-CoA dehydrogenase activity"/>
    <property type="evidence" value="ECO:0007669"/>
    <property type="project" value="TreeGrafter"/>
</dbReference>
<evidence type="ECO:0000256" key="3">
    <source>
        <dbReference type="ARBA" id="ARBA00023002"/>
    </source>
</evidence>
<dbReference type="EMBL" id="BFAV01000119">
    <property type="protein sequence ID" value="GBF33719.1"/>
    <property type="molecule type" value="Genomic_DNA"/>
</dbReference>
<dbReference type="Gene3D" id="3.40.50.720">
    <property type="entry name" value="NAD(P)-binding Rossmann-like Domain"/>
    <property type="match status" value="1"/>
</dbReference>
<dbReference type="InterPro" id="IPR008927">
    <property type="entry name" value="6-PGluconate_DH-like_C_sf"/>
</dbReference>
<feature type="binding site" evidence="6">
    <location>
        <position position="120"/>
    </location>
    <ligand>
        <name>NAD(+)</name>
        <dbReference type="ChEBI" id="CHEBI:57540"/>
    </ligand>
</feature>
<keyword evidence="11" id="KW-1185">Reference proteome</keyword>
<keyword evidence="3" id="KW-0560">Oxidoreductase</keyword>
<dbReference type="InterPro" id="IPR006108">
    <property type="entry name" value="3HC_DH_C"/>
</dbReference>
<comment type="pathway">
    <text evidence="1">Lipid metabolism; butanoate metabolism.</text>
</comment>
<evidence type="ECO:0000313" key="10">
    <source>
        <dbReference type="EMBL" id="GBF33719.1"/>
    </source>
</evidence>
<feature type="binding site" evidence="6">
    <location>
        <begin position="10"/>
        <end position="15"/>
    </location>
    <ligand>
        <name>NAD(+)</name>
        <dbReference type="ChEBI" id="CHEBI:57540"/>
    </ligand>
</feature>
<dbReference type="AlphaFoldDB" id="A0A2L2XBM8"/>
<evidence type="ECO:0000256" key="4">
    <source>
        <dbReference type="ARBA" id="ARBA00067747"/>
    </source>
</evidence>
<feature type="binding site" evidence="6">
    <location>
        <position position="144"/>
    </location>
    <ligand>
        <name>NAD(+)</name>
        <dbReference type="ChEBI" id="CHEBI:57540"/>
    </ligand>
</feature>
<dbReference type="RefSeq" id="WP_165792087.1">
    <property type="nucleotide sequence ID" value="NZ_BFAV01000119.1"/>
</dbReference>
<dbReference type="InterPro" id="IPR036291">
    <property type="entry name" value="NAD(P)-bd_dom_sf"/>
</dbReference>
<dbReference type="Proteomes" id="UP000239549">
    <property type="component" value="Unassembled WGS sequence"/>
</dbReference>
<evidence type="ECO:0000313" key="11">
    <source>
        <dbReference type="Proteomes" id="UP000239549"/>
    </source>
</evidence>
<evidence type="ECO:0000256" key="7">
    <source>
        <dbReference type="PIRSR" id="PIRSR000105-3"/>
    </source>
</evidence>
<feature type="domain" description="3-hydroxyacyl-CoA dehydrogenase NAD binding" evidence="9">
    <location>
        <begin position="5"/>
        <end position="180"/>
    </location>
</feature>
<evidence type="ECO:0000259" key="8">
    <source>
        <dbReference type="Pfam" id="PF00725"/>
    </source>
</evidence>
<evidence type="ECO:0000256" key="2">
    <source>
        <dbReference type="ARBA" id="ARBA00009463"/>
    </source>
</evidence>
<evidence type="ECO:0000259" key="9">
    <source>
        <dbReference type="Pfam" id="PF02737"/>
    </source>
</evidence>
<dbReference type="SUPFAM" id="SSF48179">
    <property type="entry name" value="6-phosphogluconate dehydrogenase C-terminal domain-like"/>
    <property type="match status" value="1"/>
</dbReference>
<feature type="binding site" evidence="6">
    <location>
        <position position="273"/>
    </location>
    <ligand>
        <name>NAD(+)</name>
        <dbReference type="ChEBI" id="CHEBI:57540"/>
    </ligand>
</feature>
<feature type="binding site" evidence="7">
    <location>
        <position position="56"/>
    </location>
    <ligand>
        <name>CoA</name>
        <dbReference type="ChEBI" id="CHEBI:57287"/>
    </ligand>
</feature>
<comment type="similarity">
    <text evidence="2">Belongs to the 3-hydroxyacyl-CoA dehydrogenase family.</text>
</comment>
<dbReference type="FunFam" id="3.40.50.720:FF:000009">
    <property type="entry name" value="Fatty oxidation complex, alpha subunit"/>
    <property type="match status" value="1"/>
</dbReference>
<organism evidence="10 11">
    <name type="scientific">Desulfocucumis palustris</name>
    <dbReference type="NCBI Taxonomy" id="1898651"/>
    <lineage>
        <taxon>Bacteria</taxon>
        <taxon>Bacillati</taxon>
        <taxon>Bacillota</taxon>
        <taxon>Clostridia</taxon>
        <taxon>Eubacteriales</taxon>
        <taxon>Desulfocucumaceae</taxon>
        <taxon>Desulfocucumis</taxon>
    </lineage>
</organism>
<gene>
    <name evidence="10" type="ORF">DCCM_2825</name>
</gene>
<feature type="binding site" evidence="7">
    <location>
        <position position="120"/>
    </location>
    <ligand>
        <name>CoA</name>
        <dbReference type="ChEBI" id="CHEBI:57287"/>
    </ligand>
</feature>
<feature type="binding site" evidence="7">
    <location>
        <position position="49"/>
    </location>
    <ligand>
        <name>CoA</name>
        <dbReference type="ChEBI" id="CHEBI:57287"/>
    </ligand>
</feature>
<feature type="binding site" evidence="6">
    <location>
        <position position="93"/>
    </location>
    <ligand>
        <name>NAD(+)</name>
        <dbReference type="ChEBI" id="CHEBI:57540"/>
    </ligand>
</feature>
<feature type="site" description="Important for catalytic activity" evidence="5">
    <location>
        <position position="141"/>
    </location>
</feature>
<feature type="binding site" evidence="6">
    <location>
        <position position="33"/>
    </location>
    <ligand>
        <name>NAD(+)</name>
        <dbReference type="ChEBI" id="CHEBI:57540"/>
    </ligand>
</feature>
<dbReference type="PANTHER" id="PTHR48075:SF5">
    <property type="entry name" value="3-HYDROXYBUTYRYL-COA DEHYDROGENASE"/>
    <property type="match status" value="1"/>
</dbReference>
<dbReference type="GO" id="GO:0006635">
    <property type="term" value="P:fatty acid beta-oxidation"/>
    <property type="evidence" value="ECO:0007669"/>
    <property type="project" value="TreeGrafter"/>
</dbReference>
<dbReference type="Gene3D" id="1.10.1040.10">
    <property type="entry name" value="N-(1-d-carboxylethyl)-l-norvaline Dehydrogenase, domain 2"/>
    <property type="match status" value="1"/>
</dbReference>
<dbReference type="InterPro" id="IPR022694">
    <property type="entry name" value="3-OHacyl-CoA_DH"/>
</dbReference>
<keyword evidence="6" id="KW-0520">NAD</keyword>
<dbReference type="InterPro" id="IPR006176">
    <property type="entry name" value="3-OHacyl-CoA_DH_NAD-bd"/>
</dbReference>
<evidence type="ECO:0000256" key="5">
    <source>
        <dbReference type="PIRSR" id="PIRSR000105-1"/>
    </source>
</evidence>